<dbReference type="GO" id="GO:0016491">
    <property type="term" value="F:oxidoreductase activity"/>
    <property type="evidence" value="ECO:0007669"/>
    <property type="project" value="InterPro"/>
</dbReference>
<feature type="domain" description="ER-bound oxygenase mpaB/mpaB'/Rubber oxygenase catalytic" evidence="1">
    <location>
        <begin position="48"/>
        <end position="269"/>
    </location>
</feature>
<reference evidence="2 3" key="1">
    <citation type="submission" date="2018-03" db="EMBL/GenBank/DDBJ databases">
        <title>Genomic Encyclopedia of Archaeal and Bacterial Type Strains, Phase II (KMG-II): from individual species to whole genera.</title>
        <authorList>
            <person name="Goeker M."/>
        </authorList>
    </citation>
    <scope>NUCLEOTIDE SEQUENCE [LARGE SCALE GENOMIC DNA]</scope>
    <source>
        <strain evidence="2 3">DSM 100065</strain>
    </source>
</reference>
<dbReference type="EMBL" id="PVUE01000005">
    <property type="protein sequence ID" value="PRZ42434.1"/>
    <property type="molecule type" value="Genomic_DNA"/>
</dbReference>
<dbReference type="PANTHER" id="PTHR36151:SF3">
    <property type="entry name" value="ER-BOUND OXYGENASE MPAB_MPAB'_RUBBER OXYGENASE CATALYTIC DOMAIN-CONTAINING PROTEIN"/>
    <property type="match status" value="1"/>
</dbReference>
<dbReference type="InterPro" id="IPR018713">
    <property type="entry name" value="MPAB/Lcp_cat_dom"/>
</dbReference>
<comment type="caution">
    <text evidence="2">The sequence shown here is derived from an EMBL/GenBank/DDBJ whole genome shotgun (WGS) entry which is preliminary data.</text>
</comment>
<dbReference type="Proteomes" id="UP000237752">
    <property type="component" value="Unassembled WGS sequence"/>
</dbReference>
<name>A0A2T1A1M9_9ACTN</name>
<organism evidence="2 3">
    <name type="scientific">Antricoccus suffuscus</name>
    <dbReference type="NCBI Taxonomy" id="1629062"/>
    <lineage>
        <taxon>Bacteria</taxon>
        <taxon>Bacillati</taxon>
        <taxon>Actinomycetota</taxon>
        <taxon>Actinomycetes</taxon>
        <taxon>Geodermatophilales</taxon>
        <taxon>Antricoccaceae</taxon>
        <taxon>Antricoccus</taxon>
    </lineage>
</organism>
<gene>
    <name evidence="2" type="ORF">CLV47_10552</name>
</gene>
<accession>A0A2T1A1M9</accession>
<evidence type="ECO:0000313" key="2">
    <source>
        <dbReference type="EMBL" id="PRZ42434.1"/>
    </source>
</evidence>
<dbReference type="RefSeq" id="WP_202862453.1">
    <property type="nucleotide sequence ID" value="NZ_PVUE01000005.1"/>
</dbReference>
<proteinExistence type="predicted"/>
<evidence type="ECO:0000313" key="3">
    <source>
        <dbReference type="Proteomes" id="UP000237752"/>
    </source>
</evidence>
<sequence length="285" mass="31419">MNTDTVRTILAQALRSRVVGDDPSEAARNVWATPGPRWYAEDAVIRAVHQDAAMFIGGIRALLLQSLHPLAMAGVAGHSGYRGDPWGRLQRTSAFIAMTTFGPEPLAEELIAKVREIHRRVRGVSEDGRRYSANDPRLLMWIHLAEVDSFLTAYKKYGAGRITAAQCDEYVDEAALVAAKVGVIDPPRTYADVRRGLDAYRPQLHATREARDTARFLLIDPPLPLAARPGYAMLATAAVTSLPYWARRHFWIPRIPVAEPLVGRVAGQVATRAIRWAMSAPLPGQ</sequence>
<protein>
    <submittedName>
        <fullName evidence="2">Uncharacterized protein (DUF2236 family)</fullName>
    </submittedName>
</protein>
<dbReference type="PANTHER" id="PTHR36151">
    <property type="entry name" value="BLR2777 PROTEIN"/>
    <property type="match status" value="1"/>
</dbReference>
<dbReference type="AlphaFoldDB" id="A0A2T1A1M9"/>
<keyword evidence="3" id="KW-1185">Reference proteome</keyword>
<evidence type="ECO:0000259" key="1">
    <source>
        <dbReference type="Pfam" id="PF09995"/>
    </source>
</evidence>
<dbReference type="Pfam" id="PF09995">
    <property type="entry name" value="MPAB_Lcp_cat"/>
    <property type="match status" value="1"/>
</dbReference>